<dbReference type="FunFam" id="3.30.2410.10:FF:000003">
    <property type="entry name" value="probable E3 ubiquitin-protein ligase HERC4 isoform X1"/>
    <property type="match status" value="1"/>
</dbReference>
<feature type="region of interest" description="Disordered" evidence="6">
    <location>
        <begin position="657"/>
        <end position="679"/>
    </location>
</feature>
<evidence type="ECO:0000256" key="5">
    <source>
        <dbReference type="PROSITE-ProRule" id="PRU00104"/>
    </source>
</evidence>
<keyword evidence="4 5" id="KW-0833">Ubl conjugation pathway</keyword>
<dbReference type="PROSITE" id="PS50096">
    <property type="entry name" value="IQ"/>
    <property type="match status" value="1"/>
</dbReference>
<dbReference type="Gene3D" id="3.30.2410.10">
    <property type="entry name" value="Hect, E3 ligase catalytic domain"/>
    <property type="match status" value="1"/>
</dbReference>
<feature type="compositionally biased region" description="Polar residues" evidence="6">
    <location>
        <begin position="30"/>
        <end position="43"/>
    </location>
</feature>
<accession>A0A3N2PKC2</accession>
<dbReference type="Gene3D" id="3.90.1750.10">
    <property type="entry name" value="Hect, E3 ligase catalytic domains"/>
    <property type="match status" value="1"/>
</dbReference>
<name>A0A3N2PKC2_SODAK</name>
<dbReference type="GeneID" id="39577813"/>
<dbReference type="InterPro" id="IPR035983">
    <property type="entry name" value="Hect_E3_ubiquitin_ligase"/>
</dbReference>
<dbReference type="OrthoDB" id="8068875at2759"/>
<comment type="catalytic activity">
    <reaction evidence="1">
        <text>S-ubiquitinyl-[E2 ubiquitin-conjugating enzyme]-L-cysteine + [acceptor protein]-L-lysine = [E2 ubiquitin-conjugating enzyme]-L-cysteine + N(6)-ubiquitinyl-[acceptor protein]-L-lysine.</text>
        <dbReference type="EC" id="2.3.2.26"/>
    </reaction>
</comment>
<protein>
    <recommendedName>
        <fullName evidence="2">HECT-type E3 ubiquitin transferase</fullName>
        <ecNumber evidence="2">2.3.2.26</ecNumber>
    </recommendedName>
</protein>
<feature type="region of interest" description="Disordered" evidence="6">
    <location>
        <begin position="1"/>
        <end position="73"/>
    </location>
</feature>
<keyword evidence="9" id="KW-1185">Reference proteome</keyword>
<dbReference type="PANTHER" id="PTHR45700:SF2">
    <property type="entry name" value="UBIQUITIN-PROTEIN LIGASE E3C"/>
    <property type="match status" value="1"/>
</dbReference>
<reference evidence="8 9" key="1">
    <citation type="journal article" date="2018" name="Mol. Ecol.">
        <title>The obligate alkalophilic soda-lake fungus Sodiomyces alkalinus has shifted to a protein diet.</title>
        <authorList>
            <person name="Grum-Grzhimaylo A.A."/>
            <person name="Falkoski D.L."/>
            <person name="van den Heuvel J."/>
            <person name="Valero-Jimenez C.A."/>
            <person name="Min B."/>
            <person name="Choi I.G."/>
            <person name="Lipzen A."/>
            <person name="Daum C.G."/>
            <person name="Aanen D.K."/>
            <person name="Tsang A."/>
            <person name="Henrissat B."/>
            <person name="Bilanenko E.N."/>
            <person name="de Vries R.P."/>
            <person name="van Kan J.A.L."/>
            <person name="Grigoriev I.V."/>
            <person name="Debets A.J.M."/>
        </authorList>
    </citation>
    <scope>NUCLEOTIDE SEQUENCE [LARGE SCALE GENOMIC DNA]</scope>
    <source>
        <strain evidence="8 9">F11</strain>
    </source>
</reference>
<dbReference type="GO" id="GO:0061630">
    <property type="term" value="F:ubiquitin protein ligase activity"/>
    <property type="evidence" value="ECO:0007669"/>
    <property type="project" value="UniProtKB-EC"/>
</dbReference>
<dbReference type="SMART" id="SM00119">
    <property type="entry name" value="HECTc"/>
    <property type="match status" value="1"/>
</dbReference>
<evidence type="ECO:0000313" key="9">
    <source>
        <dbReference type="Proteomes" id="UP000272025"/>
    </source>
</evidence>
<feature type="compositionally biased region" description="Basic and acidic residues" evidence="6">
    <location>
        <begin position="47"/>
        <end position="57"/>
    </location>
</feature>
<feature type="compositionally biased region" description="Acidic residues" evidence="6">
    <location>
        <begin position="665"/>
        <end position="679"/>
    </location>
</feature>
<evidence type="ECO:0000256" key="1">
    <source>
        <dbReference type="ARBA" id="ARBA00000885"/>
    </source>
</evidence>
<dbReference type="SUPFAM" id="SSF56204">
    <property type="entry name" value="Hect, E3 ligase catalytic domain"/>
    <property type="match status" value="1"/>
</dbReference>
<evidence type="ECO:0000256" key="6">
    <source>
        <dbReference type="SAM" id="MobiDB-lite"/>
    </source>
</evidence>
<evidence type="ECO:0000259" key="7">
    <source>
        <dbReference type="PROSITE" id="PS50237"/>
    </source>
</evidence>
<dbReference type="InterPro" id="IPR000569">
    <property type="entry name" value="HECT_dom"/>
</dbReference>
<dbReference type="GO" id="GO:0006511">
    <property type="term" value="P:ubiquitin-dependent protein catabolic process"/>
    <property type="evidence" value="ECO:0007669"/>
    <property type="project" value="TreeGrafter"/>
</dbReference>
<dbReference type="CDD" id="cd00078">
    <property type="entry name" value="HECTc"/>
    <property type="match status" value="1"/>
</dbReference>
<dbReference type="FunFam" id="3.30.2160.10:FF:000002">
    <property type="entry name" value="Putative Ubiquitin-protein ligase E3C"/>
    <property type="match status" value="1"/>
</dbReference>
<dbReference type="RefSeq" id="XP_028462650.1">
    <property type="nucleotide sequence ID" value="XM_028609335.1"/>
</dbReference>
<evidence type="ECO:0000256" key="4">
    <source>
        <dbReference type="ARBA" id="ARBA00022786"/>
    </source>
</evidence>
<keyword evidence="3" id="KW-0808">Transferase</keyword>
<sequence length="1176" mass="132715">MYPTFTGNSRRTRNVNLSGQRQNPFAAAWSPSTGSGASLTISNAQAERQHRQQERQRAKAAKTIQRTWRSHKTRRQLRNGWRQDFDHIYSVPDNANPQQRAFVAFPLLLAFFEPKLPGDLQRMLRFARDFASADLQPFLPPQVCSFRVERLSEILIHGLDICSHQSKSRDDVEILLTQLTRVASFAPHCLSQFLQPYYKTLARFMVTATYLDEVLLGPTVECVVAPLGAPGAPETHDSFITDVYEALAFNLLTANHLPLLEKHISVFSRRISVVRLASAITAAYTSGYASTRSPEDLLWLLAHFIDLHKTQPGATGPSVYLRALYVQLSTLTSQISIRLPLLDQGSRDDNRKGDDVPLPLPPYVAKHITSLVDRAGIAALLTDITANFASRTTTEDFEGASLLAGYVLTLLQCFPRQGDDIRMRLFLGDIPSTHGDVPVLKFLWNTMCKTQVYQEILRESVSVISVVQAHLSSSLASPEISAAEQEWRLIHLFLELYTFILRISDDDDFFSSIGPNIAGNNQSPPSRLRSCGLALAEVKSLTSFLKNLAFTLHYHASDIVPNTSSSESVPDSDSMSKLDAYFGSITGIRPVKEKRKSGLSGSMAKPDARSLRSIVTVALRLLYERDSRRPFLPPNHWLMTAKFDMEGFVTAVVAEQERQQAEISQDTDEEDDDNDEEMDDALPISHTVAGQRSSRHAQIERLRAQQRRAQRDRMLSLIGPKLEILRHMPFVIPFETRVQIFRQFVHLDKHKRRGGLDADQWRMTMINNPLFPGRDPARKHQGKIRRESEFDDAYEQFYQLGDGLKEPLQIQFVDTFGNIEEGIDGGGVTKEFLISAINSAFPDRSKPGGNDEYFAENAQHLVYPNPVAVDAYKFMMRTAKVPEDEQREHVRELLQRFEFLGRLVGKCMYEGILIDEPFAPFFLLKWASGQTGENSYRGNINDLKDLDQELYQGLLHLKNYPGDLAELDLNFTIEDELSTNGPIRTITRELMPNGKSTPVTNENRLLYIAYTARHRLVVQPAQQTSAFLRGLRSIIAPSWLSMFNQNELQHLVGGDSSEIDVDDLRRNTIYSGLYSVGDDGLEHPTIELFWKVVRGFSDAKRRLLLSYVTSTPRAPLLGFSQLNPRFSIRDAGHEQGRLPSTSTCVNLLKLPIYDDEETLRDRLERAITSQAGFGLS</sequence>
<dbReference type="PROSITE" id="PS50237">
    <property type="entry name" value="HECT"/>
    <property type="match status" value="1"/>
</dbReference>
<dbReference type="Pfam" id="PF00632">
    <property type="entry name" value="HECT"/>
    <property type="match status" value="1"/>
</dbReference>
<evidence type="ECO:0000313" key="8">
    <source>
        <dbReference type="EMBL" id="ROT34844.1"/>
    </source>
</evidence>
<gene>
    <name evidence="8" type="ORF">SODALDRAFT_317292</name>
</gene>
<dbReference type="PANTHER" id="PTHR45700">
    <property type="entry name" value="UBIQUITIN-PROTEIN LIGASE E3C"/>
    <property type="match status" value="1"/>
</dbReference>
<dbReference type="CDD" id="cd23767">
    <property type="entry name" value="IQCD"/>
    <property type="match status" value="1"/>
</dbReference>
<organism evidence="8 9">
    <name type="scientific">Sodiomyces alkalinus (strain CBS 110278 / VKM F-3762 / F11)</name>
    <name type="common">Alkaliphilic filamentous fungus</name>
    <dbReference type="NCBI Taxonomy" id="1314773"/>
    <lineage>
        <taxon>Eukaryota</taxon>
        <taxon>Fungi</taxon>
        <taxon>Dikarya</taxon>
        <taxon>Ascomycota</taxon>
        <taxon>Pezizomycotina</taxon>
        <taxon>Sordariomycetes</taxon>
        <taxon>Hypocreomycetidae</taxon>
        <taxon>Glomerellales</taxon>
        <taxon>Plectosphaerellaceae</taxon>
        <taxon>Sodiomyces</taxon>
    </lineage>
</organism>
<feature type="domain" description="HECT" evidence="7">
    <location>
        <begin position="804"/>
        <end position="1176"/>
    </location>
</feature>
<evidence type="ECO:0000256" key="3">
    <source>
        <dbReference type="ARBA" id="ARBA00022679"/>
    </source>
</evidence>
<dbReference type="STRING" id="1314773.A0A3N2PKC2"/>
<dbReference type="Gene3D" id="3.30.2160.10">
    <property type="entry name" value="Hect, E3 ligase catalytic domain"/>
    <property type="match status" value="1"/>
</dbReference>
<dbReference type="Proteomes" id="UP000272025">
    <property type="component" value="Unassembled WGS sequence"/>
</dbReference>
<dbReference type="EMBL" id="ML119062">
    <property type="protein sequence ID" value="ROT34844.1"/>
    <property type="molecule type" value="Genomic_DNA"/>
</dbReference>
<feature type="compositionally biased region" description="Polar residues" evidence="6">
    <location>
        <begin position="1"/>
        <end position="23"/>
    </location>
</feature>
<evidence type="ECO:0000256" key="2">
    <source>
        <dbReference type="ARBA" id="ARBA00012485"/>
    </source>
</evidence>
<dbReference type="EC" id="2.3.2.26" evidence="2"/>
<dbReference type="GO" id="GO:0000209">
    <property type="term" value="P:protein polyubiquitination"/>
    <property type="evidence" value="ECO:0007669"/>
    <property type="project" value="InterPro"/>
</dbReference>
<feature type="active site" description="Glycyl thioester intermediate" evidence="5">
    <location>
        <position position="1144"/>
    </location>
</feature>
<dbReference type="AlphaFoldDB" id="A0A3N2PKC2"/>
<proteinExistence type="predicted"/>
<dbReference type="InterPro" id="IPR044611">
    <property type="entry name" value="E3A/B/C-like"/>
</dbReference>